<dbReference type="PROSITE" id="PS51677">
    <property type="entry name" value="NODB"/>
    <property type="match status" value="1"/>
</dbReference>
<keyword evidence="3" id="KW-0812">Transmembrane</keyword>
<dbReference type="GO" id="GO:0016787">
    <property type="term" value="F:hydrolase activity"/>
    <property type="evidence" value="ECO:0007669"/>
    <property type="project" value="UniProtKB-KW"/>
</dbReference>
<evidence type="ECO:0000256" key="3">
    <source>
        <dbReference type="SAM" id="Phobius"/>
    </source>
</evidence>
<keyword evidence="3" id="KW-0472">Membrane</keyword>
<keyword evidence="1" id="KW-0479">Metal-binding</keyword>
<feature type="transmembrane region" description="Helical" evidence="3">
    <location>
        <begin position="14"/>
        <end position="32"/>
    </location>
</feature>
<feature type="domain" description="NodB homology" evidence="4">
    <location>
        <begin position="40"/>
        <end position="260"/>
    </location>
</feature>
<dbReference type="Pfam" id="PF01522">
    <property type="entry name" value="Polysacc_deac_1"/>
    <property type="match status" value="1"/>
</dbReference>
<dbReference type="CDD" id="cd10917">
    <property type="entry name" value="CE4_NodB_like_6s_7s"/>
    <property type="match status" value="1"/>
</dbReference>
<dbReference type="Gene3D" id="3.20.20.370">
    <property type="entry name" value="Glycoside hydrolase/deacetylase"/>
    <property type="match status" value="1"/>
</dbReference>
<reference evidence="5 6" key="1">
    <citation type="submission" date="2023-03" db="EMBL/GenBank/DDBJ databases">
        <title>Diaphorobacter basophil sp. nov., isolated from a sewage-treatment plant.</title>
        <authorList>
            <person name="Yang K."/>
        </authorList>
    </citation>
    <scope>NUCLEOTIDE SEQUENCE [LARGE SCALE GENOMIC DNA]</scope>
    <source>
        <strain evidence="5 6">Y-1</strain>
    </source>
</reference>
<evidence type="ECO:0000256" key="1">
    <source>
        <dbReference type="ARBA" id="ARBA00022723"/>
    </source>
</evidence>
<keyword evidence="2 5" id="KW-0378">Hydrolase</keyword>
<dbReference type="Proteomes" id="UP001303211">
    <property type="component" value="Chromosome"/>
</dbReference>
<evidence type="ECO:0000313" key="5">
    <source>
        <dbReference type="EMBL" id="WOO32596.1"/>
    </source>
</evidence>
<name>A0ABZ0J351_9BURK</name>
<sequence>MPNADRHSPSSRRVYIHFAIYLIAVCALPISAKAENACKGTVYLTFDTGHMGVASLVAEVLHRQGVQATFFAADEHTQTGGSSLDERWAPWWRARVAEGHEFASHTMHHVYWRGDAGTARQPSFRVRPTAGPQAGQNLTLTAAQYCAQIDAATQRLRTITGKEPLPMFRAPGGKTSPRLLRVAQSCGYHHVGWTPAGFLGDELPSERYSNAQLLQQALRAIHDGDVLLAHLGIWSRKDPWAPAVLEPLIQGLKERGLCFRTLREHPRFQAGLTSDDAARSGSGRR</sequence>
<dbReference type="InterPro" id="IPR002509">
    <property type="entry name" value="NODB_dom"/>
</dbReference>
<dbReference type="InterPro" id="IPR011330">
    <property type="entry name" value="Glyco_hydro/deAcase_b/a-brl"/>
</dbReference>
<gene>
    <name evidence="5" type="ORF">P4826_00205</name>
</gene>
<evidence type="ECO:0000313" key="6">
    <source>
        <dbReference type="Proteomes" id="UP001303211"/>
    </source>
</evidence>
<evidence type="ECO:0000256" key="2">
    <source>
        <dbReference type="ARBA" id="ARBA00022801"/>
    </source>
</evidence>
<dbReference type="EC" id="3.-.-.-" evidence="5"/>
<evidence type="ECO:0000259" key="4">
    <source>
        <dbReference type="PROSITE" id="PS51677"/>
    </source>
</evidence>
<dbReference type="InterPro" id="IPR050248">
    <property type="entry name" value="Polysacc_deacetylase_ArnD"/>
</dbReference>
<proteinExistence type="predicted"/>
<dbReference type="PANTHER" id="PTHR10587:SF133">
    <property type="entry name" value="CHITIN DEACETYLASE 1-RELATED"/>
    <property type="match status" value="1"/>
</dbReference>
<protein>
    <submittedName>
        <fullName evidence="5">Polysaccharide deacetylase family protein</fullName>
        <ecNumber evidence="5">3.-.-.-</ecNumber>
    </submittedName>
</protein>
<keyword evidence="3" id="KW-1133">Transmembrane helix</keyword>
<dbReference type="PANTHER" id="PTHR10587">
    <property type="entry name" value="GLYCOSYL TRANSFERASE-RELATED"/>
    <property type="match status" value="1"/>
</dbReference>
<organism evidence="5 6">
    <name type="scientific">Diaphorobacter limosus</name>
    <dbReference type="NCBI Taxonomy" id="3036128"/>
    <lineage>
        <taxon>Bacteria</taxon>
        <taxon>Pseudomonadati</taxon>
        <taxon>Pseudomonadota</taxon>
        <taxon>Betaproteobacteria</taxon>
        <taxon>Burkholderiales</taxon>
        <taxon>Comamonadaceae</taxon>
        <taxon>Diaphorobacter</taxon>
    </lineage>
</organism>
<keyword evidence="6" id="KW-1185">Reference proteome</keyword>
<dbReference type="RefSeq" id="WP_317702052.1">
    <property type="nucleotide sequence ID" value="NZ_CP136921.1"/>
</dbReference>
<dbReference type="EMBL" id="CP136921">
    <property type="protein sequence ID" value="WOO32596.1"/>
    <property type="molecule type" value="Genomic_DNA"/>
</dbReference>
<accession>A0ABZ0J351</accession>
<dbReference type="SUPFAM" id="SSF88713">
    <property type="entry name" value="Glycoside hydrolase/deacetylase"/>
    <property type="match status" value="1"/>
</dbReference>